<dbReference type="RefSeq" id="WP_066539040.1">
    <property type="nucleotide sequence ID" value="NZ_CP021422.1"/>
</dbReference>
<organism evidence="2 4">
    <name type="scientific">Acutalibacter muris</name>
    <dbReference type="NCBI Taxonomy" id="1796620"/>
    <lineage>
        <taxon>Bacteria</taxon>
        <taxon>Bacillati</taxon>
        <taxon>Bacillota</taxon>
        <taxon>Clostridia</taxon>
        <taxon>Eubacteriales</taxon>
        <taxon>Acutalibacteraceae</taxon>
        <taxon>Acutalibacter</taxon>
    </lineage>
</organism>
<name>A0A1Z2XU26_9FIRM</name>
<sequence length="325" mass="36036">MAMRYGYFDSEITGVDSEGMPIFDRAETSELFRLLFAKLLTNGVLALPGDCFQVVAGSSGLTVKIRPGFGLINGAFAYDGAEETYALATAPTQYSRIDRVVLRCNYLERLCEIIVKTGTPAANPAPPELLQPSSGDYYELGLALVSIGTNQGVITQSSITDTRADSSVCGFITQLIDHLDTEVFYDQFNAFYTEFVEKSDASYEMFQNMATQAYNGYTAAIDEYIEQLEAKGNADLTATTEALKEFQRNSQNAFNAWFAEVQGLLDEDVAGRLINITNEQGERLSLLEYMNIHNDFFAPLLDDDGNVILDDDDNAVMVDWKYMYA</sequence>
<dbReference type="KEGG" id="amur:ADH66_15235"/>
<reference evidence="3" key="2">
    <citation type="submission" date="2017-05" db="EMBL/GenBank/DDBJ databases">
        <title>Improved OligoMM genomes.</title>
        <authorList>
            <person name="Garzetti D."/>
        </authorList>
    </citation>
    <scope>NUCLEOTIDE SEQUENCE [LARGE SCALE GENOMIC DNA]</scope>
    <source>
        <strain evidence="3">KB18</strain>
    </source>
</reference>
<dbReference type="AlphaFoldDB" id="A0A1Z2XU26"/>
<dbReference type="EMBL" id="CP021422">
    <property type="protein sequence ID" value="ASB41889.1"/>
    <property type="molecule type" value="Genomic_DNA"/>
</dbReference>
<proteinExistence type="predicted"/>
<dbReference type="Proteomes" id="UP000196710">
    <property type="component" value="Chromosome"/>
</dbReference>
<evidence type="ECO:0000313" key="2">
    <source>
        <dbReference type="EMBL" id="QQR31156.1"/>
    </source>
</evidence>
<evidence type="ECO:0000313" key="4">
    <source>
        <dbReference type="Proteomes" id="UP000596035"/>
    </source>
</evidence>
<evidence type="ECO:0000313" key="3">
    <source>
        <dbReference type="Proteomes" id="UP000196710"/>
    </source>
</evidence>
<reference evidence="2 4" key="3">
    <citation type="submission" date="2020-11" db="EMBL/GenBank/DDBJ databases">
        <title>Closed and high quality bacterial genomes of the OMM12 community.</title>
        <authorList>
            <person name="Marbouty M."/>
            <person name="Lamy-Besnier Q."/>
            <person name="Debarbieux L."/>
            <person name="Koszul R."/>
        </authorList>
    </citation>
    <scope>NUCLEOTIDE SEQUENCE [LARGE SCALE GENOMIC DNA]</scope>
    <source>
        <strain evidence="2 4">KB18</strain>
    </source>
</reference>
<accession>A0A1Z2XU26</accession>
<evidence type="ECO:0000313" key="1">
    <source>
        <dbReference type="EMBL" id="ASB41889.1"/>
    </source>
</evidence>
<dbReference type="Proteomes" id="UP000596035">
    <property type="component" value="Chromosome"/>
</dbReference>
<keyword evidence="3" id="KW-1185">Reference proteome</keyword>
<dbReference type="EMBL" id="CP065321">
    <property type="protein sequence ID" value="QQR31156.1"/>
    <property type="molecule type" value="Genomic_DNA"/>
</dbReference>
<reference evidence="1" key="1">
    <citation type="journal article" date="2017" name="Genome Announc.">
        <title>High-Quality Whole-Genome Sequences of the Oligo-Mouse-Microbiota Bacterial Community.</title>
        <authorList>
            <person name="Garzetti D."/>
            <person name="Brugiroux S."/>
            <person name="Bunk B."/>
            <person name="Pukall R."/>
            <person name="McCoy K.D."/>
            <person name="Macpherson A.J."/>
            <person name="Stecher B."/>
        </authorList>
    </citation>
    <scope>NUCLEOTIDE SEQUENCE</scope>
    <source>
        <strain evidence="1">KB18</strain>
    </source>
</reference>
<gene>
    <name evidence="1" type="ORF">ADH66_15235</name>
    <name evidence="2" type="ORF">I5Q82_05615</name>
</gene>
<protein>
    <submittedName>
        <fullName evidence="2">Uncharacterized protein</fullName>
    </submittedName>
</protein>